<dbReference type="Proteomes" id="UP000245872">
    <property type="component" value="Chromosome"/>
</dbReference>
<dbReference type="PANTHER" id="PTHR41317:SF1">
    <property type="entry name" value="PD-(D_E)XK NUCLEASE FAMILY TRANSPOSASE"/>
    <property type="match status" value="1"/>
</dbReference>
<name>A0A2Z3L7V2_9BACT</name>
<dbReference type="Pfam" id="PF12784">
    <property type="entry name" value="PDDEXK_2"/>
    <property type="match status" value="1"/>
</dbReference>
<evidence type="ECO:0008006" key="3">
    <source>
        <dbReference type="Google" id="ProtNLM"/>
    </source>
</evidence>
<proteinExistence type="predicted"/>
<dbReference type="InterPro" id="IPR010106">
    <property type="entry name" value="RpnA"/>
</dbReference>
<dbReference type="OrthoDB" id="9803508at2"/>
<organism evidence="1 2">
    <name type="scientific">Candidatus Cardinium hertigii</name>
    <dbReference type="NCBI Taxonomy" id="247481"/>
    <lineage>
        <taxon>Bacteria</taxon>
        <taxon>Pseudomonadati</taxon>
        <taxon>Bacteroidota</taxon>
        <taxon>Cytophagia</taxon>
        <taxon>Cytophagales</taxon>
        <taxon>Amoebophilaceae</taxon>
        <taxon>Candidatus Cardinium</taxon>
    </lineage>
</organism>
<keyword evidence="2" id="KW-1185">Reference proteome</keyword>
<dbReference type="RefSeq" id="WP_109997138.1">
    <property type="nucleotide sequence ID" value="NZ_CP029619.1"/>
</dbReference>
<gene>
    <name evidence="1" type="ORF">DK880_00385</name>
</gene>
<evidence type="ECO:0000313" key="1">
    <source>
        <dbReference type="EMBL" id="AWN81713.1"/>
    </source>
</evidence>
<dbReference type="NCBIfam" id="TIGR01784">
    <property type="entry name" value="T_den_put_tspse"/>
    <property type="match status" value="1"/>
</dbReference>
<reference evidence="1 2" key="1">
    <citation type="submission" date="2018-05" db="EMBL/GenBank/DDBJ databases">
        <title>Candidatus Cardinium hertigii Genome Assembly.</title>
        <authorList>
            <person name="Showmaker K.C."/>
            <person name="Walden K.O."/>
            <person name="Fields C.J."/>
            <person name="Lambert K.N."/>
            <person name="Hudson M.E."/>
        </authorList>
    </citation>
    <scope>NUCLEOTIDE SEQUENCE [LARGE SCALE GENOMIC DNA]</scope>
    <source>
        <strain evidence="2">cHgTN10</strain>
    </source>
</reference>
<evidence type="ECO:0000313" key="2">
    <source>
        <dbReference type="Proteomes" id="UP000245872"/>
    </source>
</evidence>
<protein>
    <recommendedName>
        <fullName evidence="3">Rpn family recombination-promoting nuclease/putative transposase</fullName>
    </recommendedName>
</protein>
<dbReference type="PANTHER" id="PTHR41317">
    <property type="entry name" value="PD-(D_E)XK NUCLEASE FAMILY TRANSPOSASE"/>
    <property type="match status" value="1"/>
</dbReference>
<dbReference type="AlphaFoldDB" id="A0A2Z3L7V2"/>
<sequence>MEKITPKIDLAFKKIFGVEENKDLLIALINATVSPEDQVVDLTLLNPYNPKNFRSDKLSILDVKAIGETGKRFNIEIQITDEADYDKRALYYWAKLYTDQLKSSETYSSLNKAIGIHILNFISITDSNKYHNVFHIREQESGLPYFTDLELHTIELIKFSNDPKEDLETLLKKIKNSLDIWIAFLTRHDLLNKDNLPQPLNSNSLKKALHVLDTINFTAEERMAYEDRLKWLRIEANTLEKARNEGKAEGKAEGEMAKALSIAKAMLQHGYPIEAITSLTGLSTEQIKQITQYS</sequence>
<dbReference type="EMBL" id="CP029619">
    <property type="protein sequence ID" value="AWN81713.1"/>
    <property type="molecule type" value="Genomic_DNA"/>
</dbReference>
<accession>A0A2Z3L7V2</accession>
<dbReference type="KEGG" id="cher:DK880_00385"/>